<organism evidence="2 3">
    <name type="scientific">Penicillium expansum</name>
    <name type="common">Blue mold rot fungus</name>
    <dbReference type="NCBI Taxonomy" id="27334"/>
    <lineage>
        <taxon>Eukaryota</taxon>
        <taxon>Fungi</taxon>
        <taxon>Dikarya</taxon>
        <taxon>Ascomycota</taxon>
        <taxon>Pezizomycotina</taxon>
        <taxon>Eurotiomycetes</taxon>
        <taxon>Eurotiomycetidae</taxon>
        <taxon>Eurotiales</taxon>
        <taxon>Aspergillaceae</taxon>
        <taxon>Penicillium</taxon>
    </lineage>
</organism>
<feature type="compositionally biased region" description="Basic residues" evidence="1">
    <location>
        <begin position="266"/>
        <end position="282"/>
    </location>
</feature>
<dbReference type="STRING" id="27334.A0A0A2IWM2"/>
<dbReference type="VEuPathDB" id="FungiDB:PEXP_013990"/>
<dbReference type="OrthoDB" id="4359575at2759"/>
<dbReference type="HOGENOM" id="CLU_809180_0_0_1"/>
<dbReference type="RefSeq" id="XP_016596889.1">
    <property type="nucleotide sequence ID" value="XM_016740501.1"/>
</dbReference>
<feature type="compositionally biased region" description="Acidic residues" evidence="1">
    <location>
        <begin position="131"/>
        <end position="152"/>
    </location>
</feature>
<reference evidence="2 3" key="1">
    <citation type="journal article" date="2015" name="Mol. Plant Microbe Interact.">
        <title>Genome, transcriptome, and functional analyses of Penicillium expansum provide new insights into secondary metabolism and pathogenicity.</title>
        <authorList>
            <person name="Ballester A.R."/>
            <person name="Marcet-Houben M."/>
            <person name="Levin E."/>
            <person name="Sela N."/>
            <person name="Selma-Lazaro C."/>
            <person name="Carmona L."/>
            <person name="Wisniewski M."/>
            <person name="Droby S."/>
            <person name="Gonzalez-Candelas L."/>
            <person name="Gabaldon T."/>
        </authorList>
    </citation>
    <scope>NUCLEOTIDE SEQUENCE [LARGE SCALE GENOMIC DNA]</scope>
    <source>
        <strain evidence="2 3">MD-8</strain>
    </source>
</reference>
<proteinExistence type="predicted"/>
<protein>
    <submittedName>
        <fullName evidence="2">Uncharacterized protein</fullName>
    </submittedName>
</protein>
<evidence type="ECO:0000313" key="3">
    <source>
        <dbReference type="Proteomes" id="UP000030143"/>
    </source>
</evidence>
<evidence type="ECO:0000313" key="2">
    <source>
        <dbReference type="EMBL" id="KGO54449.1"/>
    </source>
</evidence>
<comment type="caution">
    <text evidence="2">The sequence shown here is derived from an EMBL/GenBank/DDBJ whole genome shotgun (WGS) entry which is preliminary data.</text>
</comment>
<keyword evidence="3" id="KW-1185">Reference proteome</keyword>
<dbReference type="Proteomes" id="UP000030143">
    <property type="component" value="Unassembled WGS sequence"/>
</dbReference>
<evidence type="ECO:0000256" key="1">
    <source>
        <dbReference type="SAM" id="MobiDB-lite"/>
    </source>
</evidence>
<accession>A0A0A2IWM2</accession>
<dbReference type="GeneID" id="27675920"/>
<sequence length="282" mass="32518">MMTRRSSSRDWYCKHKYDREGGLDGYHYVHLDGRYFSQNPDGSKETINPILKEAFYTPPGSNHQIECSDEVDWEELNEIPDLCIARASVTHEAVAKFIQEMKSRADRTIQIDRTKNRKICARMLKGKETADMETDDEAEETETETEEVSDEEGATKKQKENQQRNDCEEDHTPQETVAHRKTLTPEDQMLRAVTPISALTSAHESTDEHTNLGEADGTSSQKRKAIEMDDGEDETMRTPAAKRPNTHRRREPELTAAQRQEQKQIANRRKRERAKTRKALAR</sequence>
<dbReference type="PhylomeDB" id="A0A0A2IWM2"/>
<feature type="compositionally biased region" description="Basic and acidic residues" evidence="1">
    <location>
        <begin position="153"/>
        <end position="173"/>
    </location>
</feature>
<gene>
    <name evidence="2" type="ORF">PEX2_032260</name>
</gene>
<feature type="region of interest" description="Disordered" evidence="1">
    <location>
        <begin position="122"/>
        <end position="282"/>
    </location>
</feature>
<name>A0A0A2IWM2_PENEN</name>
<dbReference type="EMBL" id="JQFZ01000226">
    <property type="protein sequence ID" value="KGO54449.1"/>
    <property type="molecule type" value="Genomic_DNA"/>
</dbReference>
<dbReference type="AlphaFoldDB" id="A0A0A2IWM2"/>